<keyword evidence="8" id="KW-0653">Protein transport</keyword>
<evidence type="ECO:0000256" key="5">
    <source>
        <dbReference type="ARBA" id="ARBA00022475"/>
    </source>
</evidence>
<comment type="caution">
    <text evidence="12">The sequence shown here is derived from an EMBL/GenBank/DDBJ whole genome shotgun (WGS) entry which is preliminary data.</text>
</comment>
<evidence type="ECO:0000256" key="10">
    <source>
        <dbReference type="ARBA" id="ARBA00030772"/>
    </source>
</evidence>
<evidence type="ECO:0000313" key="12">
    <source>
        <dbReference type="EMBL" id="RKP58519.1"/>
    </source>
</evidence>
<dbReference type="GO" id="GO:0005886">
    <property type="term" value="C:plasma membrane"/>
    <property type="evidence" value="ECO:0007669"/>
    <property type="project" value="UniProtKB-SubCell"/>
</dbReference>
<evidence type="ECO:0000256" key="7">
    <source>
        <dbReference type="ARBA" id="ARBA00022692"/>
    </source>
</evidence>
<evidence type="ECO:0000256" key="6">
    <source>
        <dbReference type="ARBA" id="ARBA00022519"/>
    </source>
</evidence>
<dbReference type="Proteomes" id="UP000270342">
    <property type="component" value="Unassembled WGS sequence"/>
</dbReference>
<evidence type="ECO:0000256" key="2">
    <source>
        <dbReference type="ARBA" id="ARBA00007208"/>
    </source>
</evidence>
<dbReference type="Pfam" id="PF01203">
    <property type="entry name" value="T2SSN"/>
    <property type="match status" value="1"/>
</dbReference>
<comment type="subcellular location">
    <subcellularLocation>
        <location evidence="1">Cell inner membrane</location>
    </subcellularLocation>
</comment>
<dbReference type="InterPro" id="IPR022792">
    <property type="entry name" value="T2SS_protein-GspN"/>
</dbReference>
<keyword evidence="7 11" id="KW-0812">Transmembrane</keyword>
<evidence type="ECO:0000256" key="8">
    <source>
        <dbReference type="ARBA" id="ARBA00022927"/>
    </source>
</evidence>
<dbReference type="GO" id="GO:0015627">
    <property type="term" value="C:type II protein secretion system complex"/>
    <property type="evidence" value="ECO:0007669"/>
    <property type="project" value="InterPro"/>
</dbReference>
<dbReference type="OrthoDB" id="8772682at2"/>
<dbReference type="GO" id="GO:0015628">
    <property type="term" value="P:protein secretion by the type II secretion system"/>
    <property type="evidence" value="ECO:0007669"/>
    <property type="project" value="InterPro"/>
</dbReference>
<sequence length="259" mass="27828">MNRFGYAVSRAAPWVFVGFVAIVVTVLVMLPAAWITPQFAARTGGRIILADPSGSLWHGSATLRLAAGSDSGDLTELPGRLEWTTSFGSLFAGRVHMTLNQTDAMRAPVEVVASMREATLGAGGIDVPASLLDGLGAPFNTLALRGVVRLDWGEWRVFGPRAFGRMTVTMSDVAARISRVRPLGAYRLVYEAQGDTASMTLTTIRGPLMLDGTGTMRDRHLMFTGSAHAEPNYADNLRSLLDLLGRRSPDGSYALVFGR</sequence>
<proteinExistence type="inferred from homology"/>
<evidence type="ECO:0000256" key="11">
    <source>
        <dbReference type="SAM" id="Phobius"/>
    </source>
</evidence>
<dbReference type="EMBL" id="RBZU01000001">
    <property type="protein sequence ID" value="RKP58519.1"/>
    <property type="molecule type" value="Genomic_DNA"/>
</dbReference>
<protein>
    <recommendedName>
        <fullName evidence="3">Type II secretion system protein N</fullName>
    </recommendedName>
    <alternativeName>
        <fullName evidence="10">General secretion pathway protein N</fullName>
    </alternativeName>
</protein>
<evidence type="ECO:0000256" key="4">
    <source>
        <dbReference type="ARBA" id="ARBA00022448"/>
    </source>
</evidence>
<keyword evidence="6" id="KW-0997">Cell inner membrane</keyword>
<evidence type="ECO:0000256" key="1">
    <source>
        <dbReference type="ARBA" id="ARBA00004533"/>
    </source>
</evidence>
<reference evidence="12 13" key="1">
    <citation type="submission" date="2018-10" db="EMBL/GenBank/DDBJ databases">
        <title>Robbsia sp. DHC34, isolated from soil.</title>
        <authorList>
            <person name="Gao Z.-H."/>
            <person name="Qiu L.-H."/>
        </authorList>
    </citation>
    <scope>NUCLEOTIDE SEQUENCE [LARGE SCALE GENOMIC DNA]</scope>
    <source>
        <strain evidence="12 13">DHC34</strain>
    </source>
</reference>
<feature type="transmembrane region" description="Helical" evidence="11">
    <location>
        <begin position="12"/>
        <end position="34"/>
    </location>
</feature>
<dbReference type="RefSeq" id="WP_121082175.1">
    <property type="nucleotide sequence ID" value="NZ_RBZU01000001.1"/>
</dbReference>
<dbReference type="AlphaFoldDB" id="A0A494Y723"/>
<gene>
    <name evidence="12" type="ORF">D7S86_00765</name>
</gene>
<accession>A0A494Y723</accession>
<evidence type="ECO:0000256" key="3">
    <source>
        <dbReference type="ARBA" id="ARBA00021563"/>
    </source>
</evidence>
<evidence type="ECO:0000313" key="13">
    <source>
        <dbReference type="Proteomes" id="UP000270342"/>
    </source>
</evidence>
<keyword evidence="9 11" id="KW-0472">Membrane</keyword>
<evidence type="ECO:0000256" key="9">
    <source>
        <dbReference type="ARBA" id="ARBA00023136"/>
    </source>
</evidence>
<keyword evidence="5" id="KW-1003">Cell membrane</keyword>
<keyword evidence="11" id="KW-1133">Transmembrane helix</keyword>
<organism evidence="12 13">
    <name type="scientific">Pararobbsia silviterrae</name>
    <dbReference type="NCBI Taxonomy" id="1792498"/>
    <lineage>
        <taxon>Bacteria</taxon>
        <taxon>Pseudomonadati</taxon>
        <taxon>Pseudomonadota</taxon>
        <taxon>Betaproteobacteria</taxon>
        <taxon>Burkholderiales</taxon>
        <taxon>Burkholderiaceae</taxon>
        <taxon>Pararobbsia</taxon>
    </lineage>
</organism>
<keyword evidence="4" id="KW-0813">Transport</keyword>
<name>A0A494Y723_9BURK</name>
<comment type="similarity">
    <text evidence="2">Belongs to the GSP N family.</text>
</comment>
<keyword evidence="13" id="KW-1185">Reference proteome</keyword>